<evidence type="ECO:0000313" key="2">
    <source>
        <dbReference type="Proteomes" id="UP000276133"/>
    </source>
</evidence>
<dbReference type="EMBL" id="REGN01003547">
    <property type="protein sequence ID" value="RNA22062.1"/>
    <property type="molecule type" value="Genomic_DNA"/>
</dbReference>
<dbReference type="AlphaFoldDB" id="A0A3M7REQ8"/>
<evidence type="ECO:0000313" key="1">
    <source>
        <dbReference type="EMBL" id="RNA22062.1"/>
    </source>
</evidence>
<gene>
    <name evidence="1" type="ORF">BpHYR1_032992</name>
</gene>
<sequence length="94" mass="10788">MEKIFGSEMIFDHPLLITIENLAGDKENHLGKLNMTNLNNLNNFKHNKDNFKLCVLILNPKISIILKFEVEVVDLNKPAQKKSGRPPKRHISIL</sequence>
<proteinExistence type="predicted"/>
<accession>A0A3M7REQ8</accession>
<comment type="caution">
    <text evidence="1">The sequence shown here is derived from an EMBL/GenBank/DDBJ whole genome shotgun (WGS) entry which is preliminary data.</text>
</comment>
<organism evidence="1 2">
    <name type="scientific">Brachionus plicatilis</name>
    <name type="common">Marine rotifer</name>
    <name type="synonym">Brachionus muelleri</name>
    <dbReference type="NCBI Taxonomy" id="10195"/>
    <lineage>
        <taxon>Eukaryota</taxon>
        <taxon>Metazoa</taxon>
        <taxon>Spiralia</taxon>
        <taxon>Gnathifera</taxon>
        <taxon>Rotifera</taxon>
        <taxon>Eurotatoria</taxon>
        <taxon>Monogononta</taxon>
        <taxon>Pseudotrocha</taxon>
        <taxon>Ploima</taxon>
        <taxon>Brachionidae</taxon>
        <taxon>Brachionus</taxon>
    </lineage>
</organism>
<reference evidence="1 2" key="1">
    <citation type="journal article" date="2018" name="Sci. Rep.">
        <title>Genomic signatures of local adaptation to the degree of environmental predictability in rotifers.</title>
        <authorList>
            <person name="Franch-Gras L."/>
            <person name="Hahn C."/>
            <person name="Garcia-Roger E.M."/>
            <person name="Carmona M.J."/>
            <person name="Serra M."/>
            <person name="Gomez A."/>
        </authorList>
    </citation>
    <scope>NUCLEOTIDE SEQUENCE [LARGE SCALE GENOMIC DNA]</scope>
    <source>
        <strain evidence="1">HYR1</strain>
    </source>
</reference>
<keyword evidence="2" id="KW-1185">Reference proteome</keyword>
<name>A0A3M7REQ8_BRAPC</name>
<dbReference type="Proteomes" id="UP000276133">
    <property type="component" value="Unassembled WGS sequence"/>
</dbReference>
<protein>
    <submittedName>
        <fullName evidence="1">Uncharacterized protein</fullName>
    </submittedName>
</protein>